<dbReference type="InterPro" id="IPR021139">
    <property type="entry name" value="NYN"/>
</dbReference>
<dbReference type="InterPro" id="IPR013087">
    <property type="entry name" value="Znf_C2H2_type"/>
</dbReference>
<gene>
    <name evidence="4" type="ORF">PBRA_002305</name>
</gene>
<evidence type="ECO:0000313" key="5">
    <source>
        <dbReference type="Proteomes" id="UP000039324"/>
    </source>
</evidence>
<dbReference type="Pfam" id="PF01936">
    <property type="entry name" value="NYN"/>
    <property type="match status" value="1"/>
</dbReference>
<dbReference type="AlphaFoldDB" id="A0A0G4J384"/>
<feature type="domain" description="C2H2-type" evidence="3">
    <location>
        <begin position="175"/>
        <end position="203"/>
    </location>
</feature>
<dbReference type="OrthoDB" id="3518456at2759"/>
<sequence length="384" mass="44535">MLKRKRRGAHAVVHIDSGGRLRGSVMLGRLRRVLLPSASVRRVRWQAQWLADDVEAVPATRSLLRSELEVEGEWDPSDDIVVNRALMSEVEVRVFWDLDNVHPDDDSPSTLTDYVKPFKDFGRAVGVLNSVTAWANCHAFSLSPRERSEQRARADFIEWDMDDNVSGWDPSIQRFRCGVCGKKCDNREKLKKHMKMLHERERNKILNRVKCQKQQLTGEHKYRLAKYDRARMHVFKHPTRNELHQRLEEMGVDVQQVSTKREAADKALSTMARSLVATQTEQLFVIVSHDNDFCTLLRHLRDRSVSTAVATQEPLSEMSRLRDNCDFVWNLHTMKMWPQTARGRLIVQRWTSRSVYDQPGNAEPWGDVLSSESREPDLSWPLDQ</sequence>
<keyword evidence="5" id="KW-1185">Reference proteome</keyword>
<dbReference type="Proteomes" id="UP000039324">
    <property type="component" value="Unassembled WGS sequence"/>
</dbReference>
<keyword evidence="1" id="KW-0479">Metal-binding</keyword>
<keyword evidence="1" id="KW-0862">Zinc</keyword>
<dbReference type="PROSITE" id="PS50157">
    <property type="entry name" value="ZINC_FINGER_C2H2_2"/>
    <property type="match status" value="1"/>
</dbReference>
<dbReference type="SMART" id="SM00355">
    <property type="entry name" value="ZnF_C2H2"/>
    <property type="match status" value="1"/>
</dbReference>
<evidence type="ECO:0000256" key="2">
    <source>
        <dbReference type="SAM" id="MobiDB-lite"/>
    </source>
</evidence>
<dbReference type="GO" id="GO:0008270">
    <property type="term" value="F:zinc ion binding"/>
    <property type="evidence" value="ECO:0007669"/>
    <property type="project" value="UniProtKB-KW"/>
</dbReference>
<keyword evidence="1" id="KW-0863">Zinc-finger</keyword>
<evidence type="ECO:0000259" key="3">
    <source>
        <dbReference type="PROSITE" id="PS50157"/>
    </source>
</evidence>
<dbReference type="PANTHER" id="PTHR35744">
    <property type="entry name" value="C2H2-TYPE DOMAIN-CONTAINING PROTEIN"/>
    <property type="match status" value="1"/>
</dbReference>
<name>A0A0G4J384_PLABS</name>
<feature type="region of interest" description="Disordered" evidence="2">
    <location>
        <begin position="361"/>
        <end position="384"/>
    </location>
</feature>
<protein>
    <recommendedName>
        <fullName evidence="3">C2H2-type domain-containing protein</fullName>
    </recommendedName>
</protein>
<dbReference type="GO" id="GO:0004540">
    <property type="term" value="F:RNA nuclease activity"/>
    <property type="evidence" value="ECO:0007669"/>
    <property type="project" value="InterPro"/>
</dbReference>
<evidence type="ECO:0000313" key="4">
    <source>
        <dbReference type="EMBL" id="CEP02040.1"/>
    </source>
</evidence>
<accession>A0A0G4J384</accession>
<dbReference type="EMBL" id="CDSF01000122">
    <property type="protein sequence ID" value="CEP02040.1"/>
    <property type="molecule type" value="Genomic_DNA"/>
</dbReference>
<dbReference type="STRING" id="37360.A0A0G4J384"/>
<organism evidence="4 5">
    <name type="scientific">Plasmodiophora brassicae</name>
    <name type="common">Clubroot disease agent</name>
    <dbReference type="NCBI Taxonomy" id="37360"/>
    <lineage>
        <taxon>Eukaryota</taxon>
        <taxon>Sar</taxon>
        <taxon>Rhizaria</taxon>
        <taxon>Endomyxa</taxon>
        <taxon>Phytomyxea</taxon>
        <taxon>Plasmodiophorida</taxon>
        <taxon>Plasmodiophoridae</taxon>
        <taxon>Plasmodiophora</taxon>
    </lineage>
</organism>
<reference evidence="4 5" key="1">
    <citation type="submission" date="2015-02" db="EMBL/GenBank/DDBJ databases">
        <authorList>
            <person name="Chooi Y.-H."/>
        </authorList>
    </citation>
    <scope>NUCLEOTIDE SEQUENCE [LARGE SCALE GENOMIC DNA]</scope>
    <source>
        <strain evidence="4">E3</strain>
    </source>
</reference>
<dbReference type="Gene3D" id="3.40.50.1010">
    <property type="entry name" value="5'-nuclease"/>
    <property type="match status" value="1"/>
</dbReference>
<evidence type="ECO:0000256" key="1">
    <source>
        <dbReference type="PROSITE-ProRule" id="PRU00042"/>
    </source>
</evidence>
<dbReference type="PROSITE" id="PS00028">
    <property type="entry name" value="ZINC_FINGER_C2H2_1"/>
    <property type="match status" value="1"/>
</dbReference>
<dbReference type="PANTHER" id="PTHR35744:SF4">
    <property type="entry name" value="OS04G0464600 PROTEIN"/>
    <property type="match status" value="1"/>
</dbReference>
<proteinExistence type="predicted"/>